<evidence type="ECO:0000313" key="1">
    <source>
        <dbReference type="EMBL" id="QLM06158.1"/>
    </source>
</evidence>
<organism evidence="1">
    <name type="scientific">Mouse kidney parvovirus</name>
    <dbReference type="NCBI Taxonomy" id="2316143"/>
    <lineage>
        <taxon>Viruses</taxon>
        <taxon>Monodnaviria</taxon>
        <taxon>Shotokuvirae</taxon>
        <taxon>Cossaviricota</taxon>
        <taxon>Quintoviricetes</taxon>
        <taxon>Piccovirales</taxon>
        <taxon>Parvoviridae</taxon>
        <taxon>Hamaparvovirinae</taxon>
        <taxon>Chaphamaparvovirus</taxon>
        <taxon>Chaphamaparvovirus rodent1</taxon>
    </lineage>
</organism>
<proteinExistence type="predicted"/>
<accession>A0A7D6EY41</accession>
<reference evidence="1" key="1">
    <citation type="journal article" date="2020" name="Emerg. Microbes Infect.">
        <title>Identification of a new strain of mouse kidney parvovirus associated with inclusion body nephropathy in immunocompromised laboratory mice.</title>
        <authorList>
            <person name="Ge Z."/>
            <person name="Carrasco S.E."/>
            <person name="Feng Y."/>
            <person name="Bakthavatchalu V."/>
            <person name="Annamalai D."/>
            <person name="Kramer R."/>
            <person name="Muthupalani S."/>
            <person name="Fox J.G."/>
        </authorList>
    </citation>
    <scope>NUCLEOTIDE SEQUENCE</scope>
    <source>
        <strain evidence="1">MIT-WI1</strain>
    </source>
</reference>
<dbReference type="EMBL" id="MT093738">
    <property type="protein sequence ID" value="QLM06158.1"/>
    <property type="molecule type" value="Genomic_DNA"/>
</dbReference>
<protein>
    <submittedName>
        <fullName evidence="1">Nonstructural protein p10</fullName>
    </submittedName>
</protein>
<sequence length="89" mass="9843">MCCCPLCGCDCGDTEQNILIRLICRAEVINTGSGTPCAPDSAQQASGTRIGRVCRDCLRQLEEHKKTCQILLNLIRLTLQIHQLQSDRV</sequence>
<name>A0A7D6EY41_9VIRU</name>